<evidence type="ECO:0000313" key="2">
    <source>
        <dbReference type="EMBL" id="CAI0378021.1"/>
    </source>
</evidence>
<name>A0AAV0GY81_9ROSI</name>
<feature type="region of interest" description="Disordered" evidence="1">
    <location>
        <begin position="1"/>
        <end position="24"/>
    </location>
</feature>
<gene>
    <name evidence="2" type="ORF">LITE_LOCUS1716</name>
</gene>
<dbReference type="Proteomes" id="UP001154282">
    <property type="component" value="Unassembled WGS sequence"/>
</dbReference>
<organism evidence="2 3">
    <name type="scientific">Linum tenue</name>
    <dbReference type="NCBI Taxonomy" id="586396"/>
    <lineage>
        <taxon>Eukaryota</taxon>
        <taxon>Viridiplantae</taxon>
        <taxon>Streptophyta</taxon>
        <taxon>Embryophyta</taxon>
        <taxon>Tracheophyta</taxon>
        <taxon>Spermatophyta</taxon>
        <taxon>Magnoliopsida</taxon>
        <taxon>eudicotyledons</taxon>
        <taxon>Gunneridae</taxon>
        <taxon>Pentapetalae</taxon>
        <taxon>rosids</taxon>
        <taxon>fabids</taxon>
        <taxon>Malpighiales</taxon>
        <taxon>Linaceae</taxon>
        <taxon>Linum</taxon>
    </lineage>
</organism>
<proteinExistence type="predicted"/>
<protein>
    <submittedName>
        <fullName evidence="2">Uncharacterized protein</fullName>
    </submittedName>
</protein>
<evidence type="ECO:0000256" key="1">
    <source>
        <dbReference type="SAM" id="MobiDB-lite"/>
    </source>
</evidence>
<accession>A0AAV0GY81</accession>
<dbReference type="EMBL" id="CAMGYJ010000002">
    <property type="protein sequence ID" value="CAI0378021.1"/>
    <property type="molecule type" value="Genomic_DNA"/>
</dbReference>
<keyword evidence="3" id="KW-1185">Reference proteome</keyword>
<sequence length="51" mass="5149">MLPAGGWRLREKGEAAGSGGFRWGVGGCGEEDGGVFGGGGGNKNPQQLMRV</sequence>
<comment type="caution">
    <text evidence="2">The sequence shown here is derived from an EMBL/GenBank/DDBJ whole genome shotgun (WGS) entry which is preliminary data.</text>
</comment>
<evidence type="ECO:0000313" key="3">
    <source>
        <dbReference type="Proteomes" id="UP001154282"/>
    </source>
</evidence>
<reference evidence="2" key="1">
    <citation type="submission" date="2022-08" db="EMBL/GenBank/DDBJ databases">
        <authorList>
            <person name="Gutierrez-Valencia J."/>
        </authorList>
    </citation>
    <scope>NUCLEOTIDE SEQUENCE</scope>
</reference>
<dbReference type="AlphaFoldDB" id="A0AAV0GY81"/>